<dbReference type="PROSITE" id="PS51257">
    <property type="entry name" value="PROKAR_LIPOPROTEIN"/>
    <property type="match status" value="1"/>
</dbReference>
<feature type="chain" id="PRO_5038371983" evidence="1">
    <location>
        <begin position="22"/>
        <end position="312"/>
    </location>
</feature>
<accession>A0A9D1PTL0</accession>
<reference evidence="2" key="1">
    <citation type="journal article" date="2021" name="PeerJ">
        <title>Extensive microbial diversity within the chicken gut microbiome revealed by metagenomics and culture.</title>
        <authorList>
            <person name="Gilroy R."/>
            <person name="Ravi A."/>
            <person name="Getino M."/>
            <person name="Pursley I."/>
            <person name="Horton D.L."/>
            <person name="Alikhan N.F."/>
            <person name="Baker D."/>
            <person name="Gharbi K."/>
            <person name="Hall N."/>
            <person name="Watson M."/>
            <person name="Adriaenssens E.M."/>
            <person name="Foster-Nyarko E."/>
            <person name="Jarju S."/>
            <person name="Secka A."/>
            <person name="Antonio M."/>
            <person name="Oren A."/>
            <person name="Chaudhuri R.R."/>
            <person name="La Ragione R."/>
            <person name="Hildebrand F."/>
            <person name="Pallen M.J."/>
        </authorList>
    </citation>
    <scope>NUCLEOTIDE SEQUENCE</scope>
    <source>
        <strain evidence="2">Gambia11-129</strain>
    </source>
</reference>
<feature type="signal peptide" evidence="1">
    <location>
        <begin position="1"/>
        <end position="21"/>
    </location>
</feature>
<gene>
    <name evidence="2" type="ORF">IAB12_04890</name>
</gene>
<comment type="caution">
    <text evidence="2">The sequence shown here is derived from an EMBL/GenBank/DDBJ whole genome shotgun (WGS) entry which is preliminary data.</text>
</comment>
<evidence type="ECO:0000256" key="1">
    <source>
        <dbReference type="SAM" id="SignalP"/>
    </source>
</evidence>
<dbReference type="AlphaFoldDB" id="A0A9D1PTL0"/>
<dbReference type="EMBL" id="DXHU01000019">
    <property type="protein sequence ID" value="HIV99092.1"/>
    <property type="molecule type" value="Genomic_DNA"/>
</dbReference>
<name>A0A9D1PTL0_9SPIO</name>
<proteinExistence type="predicted"/>
<dbReference type="Proteomes" id="UP000823936">
    <property type="component" value="Unassembled WGS sequence"/>
</dbReference>
<organism evidence="2 3">
    <name type="scientific">Candidatus Ornithospirochaeta avicola</name>
    <dbReference type="NCBI Taxonomy" id="2840896"/>
    <lineage>
        <taxon>Bacteria</taxon>
        <taxon>Pseudomonadati</taxon>
        <taxon>Spirochaetota</taxon>
        <taxon>Spirochaetia</taxon>
        <taxon>Spirochaetales</taxon>
        <taxon>Spirochaetaceae</taxon>
        <taxon>Spirochaetaceae incertae sedis</taxon>
        <taxon>Candidatus Ornithospirochaeta</taxon>
    </lineage>
</organism>
<evidence type="ECO:0000313" key="2">
    <source>
        <dbReference type="EMBL" id="HIV99092.1"/>
    </source>
</evidence>
<evidence type="ECO:0000313" key="3">
    <source>
        <dbReference type="Proteomes" id="UP000823936"/>
    </source>
</evidence>
<keyword evidence="1" id="KW-0732">Signal</keyword>
<sequence length="312" mass="35453">MRKITALFLTIILLSSCSVMRVSDAEKNINLPFYENLEETRFSVLEEERQAHIQWMEENAVYEYPSDVESIEIPHNYRPLRTREQIDTRCNAISILFIPLENPDIERIASSIRAYSYDFLIATGERSDLVNLSKRIGKDSVLLEDALIIYRTDLYAMDEDSAVFKVNDEEYLEIAAANTFKGLPEESEADEYFSSLSGDAEVLSAISISAEDVIVALSSSQPSSADWNAITGYSYRSAHDFENSRFFEENGFEDVYLKTHYSPETDSGITRENGSVYERMDFLYSKSVLPVRSFTLALSGNDARAIYAEVLL</sequence>
<reference evidence="2" key="2">
    <citation type="submission" date="2021-04" db="EMBL/GenBank/DDBJ databases">
        <authorList>
            <person name="Gilroy R."/>
        </authorList>
    </citation>
    <scope>NUCLEOTIDE SEQUENCE</scope>
    <source>
        <strain evidence="2">Gambia11-129</strain>
    </source>
</reference>
<protein>
    <submittedName>
        <fullName evidence="2">Uncharacterized protein</fullName>
    </submittedName>
</protein>